<dbReference type="FunFam" id="2.60.40.10:FF:001737">
    <property type="entry name" value="CD226 molecule"/>
    <property type="match status" value="1"/>
</dbReference>
<dbReference type="Pfam" id="PF07686">
    <property type="entry name" value="V-set"/>
    <property type="match status" value="1"/>
</dbReference>
<dbReference type="SUPFAM" id="SSF48726">
    <property type="entry name" value="Immunoglobulin"/>
    <property type="match status" value="1"/>
</dbReference>
<dbReference type="InterPro" id="IPR036179">
    <property type="entry name" value="Ig-like_dom_sf"/>
</dbReference>
<feature type="chain" id="PRO_5025642077" description="Ig-like domain-containing protein" evidence="1">
    <location>
        <begin position="21"/>
        <end position="146"/>
    </location>
</feature>
<dbReference type="GO" id="GO:0002729">
    <property type="term" value="P:positive regulation of natural killer cell cytokine production"/>
    <property type="evidence" value="ECO:0007669"/>
    <property type="project" value="InterPro"/>
</dbReference>
<dbReference type="GO" id="GO:0050839">
    <property type="term" value="F:cell adhesion molecule binding"/>
    <property type="evidence" value="ECO:0007669"/>
    <property type="project" value="TreeGrafter"/>
</dbReference>
<dbReference type="PANTHER" id="PTHR47011:SF1">
    <property type="entry name" value="CD226 ANTIGEN"/>
    <property type="match status" value="1"/>
</dbReference>
<reference evidence="3" key="1">
    <citation type="submission" date="2025-08" db="UniProtKB">
        <authorList>
            <consortium name="Ensembl"/>
        </authorList>
    </citation>
    <scope>IDENTIFICATION</scope>
</reference>
<dbReference type="GeneID" id="115284701"/>
<dbReference type="Gene3D" id="2.60.40.10">
    <property type="entry name" value="Immunoglobulins"/>
    <property type="match status" value="1"/>
</dbReference>
<protein>
    <recommendedName>
        <fullName evidence="2">Ig-like domain-containing protein</fullName>
    </recommendedName>
</protein>
<dbReference type="InterPro" id="IPR007110">
    <property type="entry name" value="Ig-like_dom"/>
</dbReference>
<dbReference type="GO" id="GO:0009897">
    <property type="term" value="C:external side of plasma membrane"/>
    <property type="evidence" value="ECO:0007669"/>
    <property type="project" value="TreeGrafter"/>
</dbReference>
<dbReference type="InterPro" id="IPR013783">
    <property type="entry name" value="Ig-like_fold"/>
</dbReference>
<dbReference type="PANTHER" id="PTHR47011">
    <property type="entry name" value="CD226 ANTIGEN"/>
    <property type="match status" value="1"/>
</dbReference>
<keyword evidence="1" id="KW-0732">Signal</keyword>
<dbReference type="GO" id="GO:0002891">
    <property type="term" value="P:positive regulation of immunoglobulin mediated immune response"/>
    <property type="evidence" value="ECO:0007669"/>
    <property type="project" value="TreeGrafter"/>
</dbReference>
<proteinExistence type="predicted"/>
<evidence type="ECO:0000256" key="1">
    <source>
        <dbReference type="SAM" id="SignalP"/>
    </source>
</evidence>
<dbReference type="InterPro" id="IPR042842">
    <property type="entry name" value="CD226"/>
</dbReference>
<dbReference type="OMA" id="HKVNGEN"/>
<dbReference type="AlphaFoldDB" id="A0A673UND0"/>
<dbReference type="RefSeq" id="XP_029787066.1">
    <property type="nucleotide sequence ID" value="XM_029931206.1"/>
</dbReference>
<dbReference type="InterPro" id="IPR013106">
    <property type="entry name" value="Ig_V-set"/>
</dbReference>
<keyword evidence="4" id="KW-1185">Reference proteome</keyword>
<dbReference type="SMART" id="SM00409">
    <property type="entry name" value="IG"/>
    <property type="match status" value="1"/>
</dbReference>
<dbReference type="Ensembl" id="ENSSSUT00005026011.1">
    <property type="protein sequence ID" value="ENSSSUP00005022705.1"/>
    <property type="gene ID" value="ENSSSUG00005014832.1"/>
</dbReference>
<name>A0A673UND0_SURSU</name>
<gene>
    <name evidence="3" type="primary">CD226</name>
</gene>
<sequence>MHLCTPKFEVLSVIICFLFSDDFEMAVPSNSHVVSEPGQNITLTCQLPTRWPVQQVTWERIQPHQIDLLTSCNLSQGKSYTSKYQRRVLSDCRPGMRSAFIIMPHVGASDSGLYRCGFKARTGENETFVIRFTVTDGEYVMDNIKG</sequence>
<dbReference type="OrthoDB" id="9937217at2759"/>
<accession>A0A673UND0</accession>
<feature type="domain" description="Ig-like" evidence="2">
    <location>
        <begin position="6"/>
        <end position="116"/>
    </location>
</feature>
<dbReference type="PROSITE" id="PS50835">
    <property type="entry name" value="IG_LIKE"/>
    <property type="match status" value="1"/>
</dbReference>
<reference evidence="3" key="2">
    <citation type="submission" date="2025-09" db="UniProtKB">
        <authorList>
            <consortium name="Ensembl"/>
        </authorList>
    </citation>
    <scope>IDENTIFICATION</scope>
</reference>
<dbReference type="InterPro" id="IPR003599">
    <property type="entry name" value="Ig_sub"/>
</dbReference>
<evidence type="ECO:0000259" key="2">
    <source>
        <dbReference type="PROSITE" id="PS50835"/>
    </source>
</evidence>
<feature type="signal peptide" evidence="1">
    <location>
        <begin position="1"/>
        <end position="20"/>
    </location>
</feature>
<dbReference type="Proteomes" id="UP000472268">
    <property type="component" value="Unplaced"/>
</dbReference>
<dbReference type="CTD" id="10666"/>
<evidence type="ECO:0000313" key="3">
    <source>
        <dbReference type="Ensembl" id="ENSSSUP00005022705.1"/>
    </source>
</evidence>
<organism evidence="3 4">
    <name type="scientific">Suricata suricatta</name>
    <name type="common">Meerkat</name>
    <dbReference type="NCBI Taxonomy" id="37032"/>
    <lineage>
        <taxon>Eukaryota</taxon>
        <taxon>Metazoa</taxon>
        <taxon>Chordata</taxon>
        <taxon>Craniata</taxon>
        <taxon>Vertebrata</taxon>
        <taxon>Euteleostomi</taxon>
        <taxon>Mammalia</taxon>
        <taxon>Eutheria</taxon>
        <taxon>Laurasiatheria</taxon>
        <taxon>Carnivora</taxon>
        <taxon>Feliformia</taxon>
        <taxon>Herpestidae</taxon>
        <taxon>Suricata</taxon>
    </lineage>
</organism>
<evidence type="ECO:0000313" key="4">
    <source>
        <dbReference type="Proteomes" id="UP000472268"/>
    </source>
</evidence>